<organism evidence="2 3">
    <name type="scientific">Paraphaeosphaeria minitans</name>
    <dbReference type="NCBI Taxonomy" id="565426"/>
    <lineage>
        <taxon>Eukaryota</taxon>
        <taxon>Fungi</taxon>
        <taxon>Dikarya</taxon>
        <taxon>Ascomycota</taxon>
        <taxon>Pezizomycotina</taxon>
        <taxon>Dothideomycetes</taxon>
        <taxon>Pleosporomycetidae</taxon>
        <taxon>Pleosporales</taxon>
        <taxon>Massarineae</taxon>
        <taxon>Didymosphaeriaceae</taxon>
        <taxon>Paraphaeosphaeria</taxon>
    </lineage>
</organism>
<dbReference type="Proteomes" id="UP000756921">
    <property type="component" value="Unassembled WGS sequence"/>
</dbReference>
<dbReference type="OrthoDB" id="3793585at2759"/>
<dbReference type="AlphaFoldDB" id="A0A9P6KL06"/>
<proteinExistence type="predicted"/>
<evidence type="ECO:0000256" key="1">
    <source>
        <dbReference type="SAM" id="MobiDB-lite"/>
    </source>
</evidence>
<feature type="compositionally biased region" description="Polar residues" evidence="1">
    <location>
        <begin position="167"/>
        <end position="184"/>
    </location>
</feature>
<name>A0A9P6KL06_9PLEO</name>
<feature type="compositionally biased region" description="Basic and acidic residues" evidence="1">
    <location>
        <begin position="438"/>
        <end position="449"/>
    </location>
</feature>
<keyword evidence="3" id="KW-1185">Reference proteome</keyword>
<feature type="compositionally biased region" description="Polar residues" evidence="1">
    <location>
        <begin position="256"/>
        <end position="268"/>
    </location>
</feature>
<feature type="region of interest" description="Disordered" evidence="1">
    <location>
        <begin position="1"/>
        <end position="48"/>
    </location>
</feature>
<dbReference type="EMBL" id="WJXW01000014">
    <property type="protein sequence ID" value="KAF9730345.1"/>
    <property type="molecule type" value="Genomic_DNA"/>
</dbReference>
<feature type="region of interest" description="Disordered" evidence="1">
    <location>
        <begin position="392"/>
        <end position="464"/>
    </location>
</feature>
<evidence type="ECO:0000313" key="3">
    <source>
        <dbReference type="Proteomes" id="UP000756921"/>
    </source>
</evidence>
<feature type="compositionally biased region" description="Basic residues" evidence="1">
    <location>
        <begin position="1"/>
        <end position="13"/>
    </location>
</feature>
<protein>
    <submittedName>
        <fullName evidence="2">Uncharacterized protein</fullName>
    </submittedName>
</protein>
<comment type="caution">
    <text evidence="2">The sequence shown here is derived from an EMBL/GenBank/DDBJ whole genome shotgun (WGS) entry which is preliminary data.</text>
</comment>
<sequence>MGSIKRFVKKVARRTRENQDGSATPNHVGAPRTVSVPSSHRIQSHARVHPVTAAISHQVSSPHPTPLLLPTLDPIQPVSPIRIPTAIRSTSPAPTPKFFVADQNESDDDDSYPVEESLEGESFQCRDTSSPLPREDTTATVFHPPTPTPARKMTSASFNRLPEYIGSSDSSVGVESPRTRNGSPDSLEDFEVPRTGTGSLYPDIEDSDISGMLRPLEFPAEQEDVFSSSSSPDQHDRRNSFSLPGPPSYHGPTFSDGATPSRLSQRPSSIRMLDGPTPQRIMHRGSNWRGRDGSPTHRRTLTPYPMSVPQQESSPLPAVRGSEEAPRTPPRMVYLPPRSPSSPLVEENSFFTRMEALPSSTPVLPRSDDLNVNLQEVLLNHSFFPDAQEHLSVEDEEDGDGQVGSDNNWEDVELERAEQENAAKFGRNGEYQTLWESGSRDSSPKRTPYDRSGAQASFGFRRDE</sequence>
<evidence type="ECO:0000313" key="2">
    <source>
        <dbReference type="EMBL" id="KAF9730345.1"/>
    </source>
</evidence>
<reference evidence="2" key="1">
    <citation type="journal article" date="2020" name="Mol. Plant Microbe Interact.">
        <title>Genome Sequence of the Biocontrol Agent Coniothyrium minitans strain Conio (IMI 134523).</title>
        <authorList>
            <person name="Patel D."/>
            <person name="Shittu T.A."/>
            <person name="Baroncelli R."/>
            <person name="Muthumeenakshi S."/>
            <person name="Osborne T.H."/>
            <person name="Janganan T.K."/>
            <person name="Sreenivasaprasad S."/>
        </authorList>
    </citation>
    <scope>NUCLEOTIDE SEQUENCE</scope>
    <source>
        <strain evidence="2">Conio</strain>
    </source>
</reference>
<feature type="region of interest" description="Disordered" evidence="1">
    <location>
        <begin position="101"/>
        <end position="345"/>
    </location>
</feature>
<gene>
    <name evidence="2" type="ORF">PMIN01_11214</name>
</gene>
<feature type="compositionally biased region" description="Acidic residues" evidence="1">
    <location>
        <begin position="104"/>
        <end position="119"/>
    </location>
</feature>
<accession>A0A9P6KL06</accession>